<sequence>MSAEERRNAIVEVTTEDPIQEWGVCRIKEELRMESIHISCHEIQEFRKQQNPDEAKRRWSGASKIVRKTLFSSGSNEEWCMDGHEKLREPMGIDVWGICDKFSRYELGLWAVPNARRSEVPVALFLRVVRERQGVPLQLTGDKGSENGKVSMVQTTLWTMFAPSLSVEMIPPARLVRSIRNITRERNWRPIWEKELKNVLEAWRSGQLDIGYEHGNEFHRELATWLWARLVQTRLDRLRERQAHHQIRLQRKVLLPTGGTPYNFYHAPWRYQGENMLIKIPESQMSEFDEVCEENAAEKFLQFGDDESVLLFEALYTDLRAPKLTLTTTWIVWRGVVDLFESVSR</sequence>
<dbReference type="PANTHER" id="PTHR46177:SF1">
    <property type="entry name" value="INTEGRASE CATALYTIC DOMAIN-CONTAINING PROTEIN"/>
    <property type="match status" value="1"/>
</dbReference>
<proteinExistence type="predicted"/>
<dbReference type="Pfam" id="PF24764">
    <property type="entry name" value="rva_4"/>
    <property type="match status" value="1"/>
</dbReference>
<reference evidence="2" key="1">
    <citation type="submission" date="2021-10" db="EMBL/GenBank/DDBJ databases">
        <title>De novo Genome Assembly of Clathrus columnatus (Basidiomycota, Fungi) Using Illumina and Nanopore Sequence Data.</title>
        <authorList>
            <person name="Ogiso-Tanaka E."/>
            <person name="Itagaki H."/>
            <person name="Hosoya T."/>
            <person name="Hosaka K."/>
        </authorList>
    </citation>
    <scope>NUCLEOTIDE SEQUENCE</scope>
    <source>
        <strain evidence="2">MO-923</strain>
    </source>
</reference>
<dbReference type="PANTHER" id="PTHR46177">
    <property type="entry name" value="INTEGRASE CATALYTIC DOMAIN-CONTAINING PROTEIN"/>
    <property type="match status" value="1"/>
</dbReference>
<evidence type="ECO:0000259" key="1">
    <source>
        <dbReference type="Pfam" id="PF24764"/>
    </source>
</evidence>
<comment type="caution">
    <text evidence="2">The sequence shown here is derived from an EMBL/GenBank/DDBJ whole genome shotgun (WGS) entry which is preliminary data.</text>
</comment>
<dbReference type="AlphaFoldDB" id="A0AAV5ANV4"/>
<dbReference type="InterPro" id="IPR058913">
    <property type="entry name" value="Integrase_dom_put"/>
</dbReference>
<dbReference type="EMBL" id="BPWL01000010">
    <property type="protein sequence ID" value="GJJ14738.1"/>
    <property type="molecule type" value="Genomic_DNA"/>
</dbReference>
<gene>
    <name evidence="2" type="ORF">Clacol_009005</name>
</gene>
<dbReference type="Proteomes" id="UP001050691">
    <property type="component" value="Unassembled WGS sequence"/>
</dbReference>
<organism evidence="2 3">
    <name type="scientific">Clathrus columnatus</name>
    <dbReference type="NCBI Taxonomy" id="1419009"/>
    <lineage>
        <taxon>Eukaryota</taxon>
        <taxon>Fungi</taxon>
        <taxon>Dikarya</taxon>
        <taxon>Basidiomycota</taxon>
        <taxon>Agaricomycotina</taxon>
        <taxon>Agaricomycetes</taxon>
        <taxon>Phallomycetidae</taxon>
        <taxon>Phallales</taxon>
        <taxon>Clathraceae</taxon>
        <taxon>Clathrus</taxon>
    </lineage>
</organism>
<accession>A0AAV5ANV4</accession>
<name>A0AAV5ANV4_9AGAM</name>
<evidence type="ECO:0000313" key="2">
    <source>
        <dbReference type="EMBL" id="GJJ14738.1"/>
    </source>
</evidence>
<protein>
    <recommendedName>
        <fullName evidence="1">Integrase core domain-containing protein</fullName>
    </recommendedName>
</protein>
<keyword evidence="3" id="KW-1185">Reference proteome</keyword>
<evidence type="ECO:0000313" key="3">
    <source>
        <dbReference type="Proteomes" id="UP001050691"/>
    </source>
</evidence>
<feature type="domain" description="Integrase core" evidence="1">
    <location>
        <begin position="75"/>
        <end position="252"/>
    </location>
</feature>